<keyword evidence="1" id="KW-0732">Signal</keyword>
<comment type="caution">
    <text evidence="2">The sequence shown here is derived from an EMBL/GenBank/DDBJ whole genome shotgun (WGS) entry which is preliminary data.</text>
</comment>
<evidence type="ECO:0000313" key="3">
    <source>
        <dbReference type="Proteomes" id="UP000295724"/>
    </source>
</evidence>
<accession>A0A4R6XTN3</accession>
<dbReference type="EMBL" id="SNZB01000001">
    <property type="protein sequence ID" value="TDR23322.1"/>
    <property type="molecule type" value="Genomic_DNA"/>
</dbReference>
<dbReference type="InterPro" id="IPR025500">
    <property type="entry name" value="DUF4390"/>
</dbReference>
<keyword evidence="3" id="KW-1185">Reference proteome</keyword>
<dbReference type="RefSeq" id="WP_099018029.1">
    <property type="nucleotide sequence ID" value="NZ_NIHB01000001.1"/>
</dbReference>
<dbReference type="Proteomes" id="UP000295724">
    <property type="component" value="Unassembled WGS sequence"/>
</dbReference>
<feature type="signal peptide" evidence="1">
    <location>
        <begin position="1"/>
        <end position="20"/>
    </location>
</feature>
<name>A0A4R6XTN3_9GAMM</name>
<evidence type="ECO:0000313" key="2">
    <source>
        <dbReference type="EMBL" id="TDR23322.1"/>
    </source>
</evidence>
<reference evidence="2 3" key="1">
    <citation type="submission" date="2019-03" db="EMBL/GenBank/DDBJ databases">
        <title>Genomic Encyclopedia of Type Strains, Phase IV (KMG-IV): sequencing the most valuable type-strain genomes for metagenomic binning, comparative biology and taxonomic classification.</title>
        <authorList>
            <person name="Goeker M."/>
        </authorList>
    </citation>
    <scope>NUCLEOTIDE SEQUENCE [LARGE SCALE GENOMIC DNA]</scope>
    <source>
        <strain evidence="2 3">DSM 25488</strain>
    </source>
</reference>
<feature type="chain" id="PRO_5020448121" evidence="1">
    <location>
        <begin position="21"/>
        <end position="182"/>
    </location>
</feature>
<gene>
    <name evidence="2" type="ORF">C8D91_0182</name>
</gene>
<dbReference type="Pfam" id="PF14334">
    <property type="entry name" value="DUF4390"/>
    <property type="match status" value="1"/>
</dbReference>
<dbReference type="AlphaFoldDB" id="A0A4R6XTN3"/>
<sequence length="182" mass="21048">MKTKLLLRTTLLLLCFGLSAAELVSVKQQYIDEELIITPQFKLQLSEEIKEAINSGIVITFVIQVQLMKEVNWWYDSTISSKRQTFKLRYFSLSRQYQLNNISQKNIQTFVTLDLLLNHLSGKTQFNFQKSNSADYIETKLFLDKQALPSTMQLPIVFDQDWNINSGWQQAKVMAAESAETP</sequence>
<dbReference type="OrthoDB" id="6198507at2"/>
<proteinExistence type="predicted"/>
<evidence type="ECO:0000256" key="1">
    <source>
        <dbReference type="SAM" id="SignalP"/>
    </source>
</evidence>
<organism evidence="2 3">
    <name type="scientific">Marinicella litoralis</name>
    <dbReference type="NCBI Taxonomy" id="644220"/>
    <lineage>
        <taxon>Bacteria</taxon>
        <taxon>Pseudomonadati</taxon>
        <taxon>Pseudomonadota</taxon>
        <taxon>Gammaproteobacteria</taxon>
        <taxon>Lysobacterales</taxon>
        <taxon>Marinicellaceae</taxon>
        <taxon>Marinicella</taxon>
    </lineage>
</organism>
<protein>
    <submittedName>
        <fullName evidence="2">Uncharacterized protein DUF4390</fullName>
    </submittedName>
</protein>